<proteinExistence type="predicted"/>
<name>A0A6P2D4H4_9BACT</name>
<accession>A0A6P2D4H4</accession>
<gene>
    <name evidence="2" type="ORF">SOIL9_19170</name>
</gene>
<feature type="region of interest" description="Disordered" evidence="1">
    <location>
        <begin position="1"/>
        <end position="20"/>
    </location>
</feature>
<evidence type="ECO:0000256" key="1">
    <source>
        <dbReference type="SAM" id="MobiDB-lite"/>
    </source>
</evidence>
<dbReference type="Proteomes" id="UP000464178">
    <property type="component" value="Chromosome"/>
</dbReference>
<dbReference type="EMBL" id="LR593886">
    <property type="protein sequence ID" value="VTR95797.1"/>
    <property type="molecule type" value="Genomic_DNA"/>
</dbReference>
<dbReference type="KEGG" id="gms:SOIL9_19170"/>
<organism evidence="2 3">
    <name type="scientific">Gemmata massiliana</name>
    <dbReference type="NCBI Taxonomy" id="1210884"/>
    <lineage>
        <taxon>Bacteria</taxon>
        <taxon>Pseudomonadati</taxon>
        <taxon>Planctomycetota</taxon>
        <taxon>Planctomycetia</taxon>
        <taxon>Gemmatales</taxon>
        <taxon>Gemmataceae</taxon>
        <taxon>Gemmata</taxon>
    </lineage>
</organism>
<dbReference type="AlphaFoldDB" id="A0A6P2D4H4"/>
<sequence>MVGVLTKLGKSPVAGESLPAPSSLTQWLLDCSPEDFDLVAYLVASHHGKVRVGLHAAPRT</sequence>
<evidence type="ECO:0000313" key="3">
    <source>
        <dbReference type="Proteomes" id="UP000464178"/>
    </source>
</evidence>
<keyword evidence="3" id="KW-1185">Reference proteome</keyword>
<evidence type="ECO:0000313" key="2">
    <source>
        <dbReference type="EMBL" id="VTR95797.1"/>
    </source>
</evidence>
<protein>
    <submittedName>
        <fullName evidence="2">CRISPR-associated helicase Cas3</fullName>
    </submittedName>
</protein>
<reference evidence="2 3" key="1">
    <citation type="submission" date="2019-05" db="EMBL/GenBank/DDBJ databases">
        <authorList>
            <consortium name="Science for Life Laboratories"/>
        </authorList>
    </citation>
    <scope>NUCLEOTIDE SEQUENCE [LARGE SCALE GENOMIC DNA]</scope>
    <source>
        <strain evidence="2">Soil9</strain>
    </source>
</reference>